<accession>A0A095BG41</accession>
<dbReference type="AlphaFoldDB" id="A0A095BG41"/>
<dbReference type="Pfam" id="PF01925">
    <property type="entry name" value="TauE"/>
    <property type="match status" value="1"/>
</dbReference>
<sequence length="260" mass="28363">MDYIYYIIIASFISGAFSGIFGVGGGLAMVPILNKVFQLMGVDDSISTYVAMGTSLGVIAPTSVMSFMEHRRHSEIDMKIVKDWVIVIPVTVVVTSIMVTHVDKSFLNKSFSIFCSLIGCLMLLKDRLCYKKSFPDNYLKYVWGVVIGFLSGALGVGGGVFCTILMLFYGSSIYKATAISSAVSVLISFPGVLVRIYSGWGVEGLPPLSIGFVNIGAIFFILPISILVTPFFTKLSYMIGKKYLSIGFSMLMFTTSFLFA</sequence>
<keyword evidence="5" id="KW-1003">Cell membrane</keyword>
<dbReference type="Proteomes" id="UP000033731">
    <property type="component" value="Unassembled WGS sequence"/>
</dbReference>
<feature type="transmembrane region" description="Helical" evidence="5">
    <location>
        <begin position="176"/>
        <end position="197"/>
    </location>
</feature>
<dbReference type="InterPro" id="IPR002781">
    <property type="entry name" value="TM_pro_TauE-like"/>
</dbReference>
<feature type="transmembrane region" description="Helical" evidence="5">
    <location>
        <begin position="80"/>
        <end position="99"/>
    </location>
</feature>
<gene>
    <name evidence="6" type="ORF">DJ66_0248</name>
</gene>
<dbReference type="PANTHER" id="PTHR43483:SF3">
    <property type="entry name" value="MEMBRANE TRANSPORTER PROTEIN HI_0806-RELATED"/>
    <property type="match status" value="1"/>
</dbReference>
<dbReference type="PANTHER" id="PTHR43483">
    <property type="entry name" value="MEMBRANE TRANSPORTER PROTEIN HI_0806-RELATED"/>
    <property type="match status" value="1"/>
</dbReference>
<dbReference type="RefSeq" id="WP_034441615.1">
    <property type="nucleotide sequence ID" value="NZ_JMTK01000001.1"/>
</dbReference>
<evidence type="ECO:0000313" key="6">
    <source>
        <dbReference type="EMBL" id="KJZ82639.1"/>
    </source>
</evidence>
<organism evidence="6 7">
    <name type="scientific">Candidatus Liberibacter solanacearum</name>
    <dbReference type="NCBI Taxonomy" id="556287"/>
    <lineage>
        <taxon>Bacteria</taxon>
        <taxon>Pseudomonadati</taxon>
        <taxon>Pseudomonadota</taxon>
        <taxon>Alphaproteobacteria</taxon>
        <taxon>Hyphomicrobiales</taxon>
        <taxon>Rhizobiaceae</taxon>
        <taxon>Liberibacter</taxon>
    </lineage>
</organism>
<dbReference type="GO" id="GO:0005886">
    <property type="term" value="C:plasma membrane"/>
    <property type="evidence" value="ECO:0007669"/>
    <property type="project" value="UniProtKB-SubCell"/>
</dbReference>
<evidence type="ECO:0000256" key="4">
    <source>
        <dbReference type="ARBA" id="ARBA00023136"/>
    </source>
</evidence>
<evidence type="ECO:0000256" key="3">
    <source>
        <dbReference type="ARBA" id="ARBA00022989"/>
    </source>
</evidence>
<keyword evidence="7" id="KW-1185">Reference proteome</keyword>
<keyword evidence="3 5" id="KW-1133">Transmembrane helix</keyword>
<keyword evidence="4 5" id="KW-0472">Membrane</keyword>
<dbReference type="PATRIC" id="fig|556287.9.peg.263"/>
<evidence type="ECO:0000256" key="5">
    <source>
        <dbReference type="RuleBase" id="RU363041"/>
    </source>
</evidence>
<proteinExistence type="inferred from homology"/>
<feature type="transmembrane region" description="Helical" evidence="5">
    <location>
        <begin position="46"/>
        <end position="68"/>
    </location>
</feature>
<protein>
    <recommendedName>
        <fullName evidence="5">Probable membrane transporter protein</fullName>
    </recommendedName>
</protein>
<keyword evidence="2 5" id="KW-0812">Transmembrane</keyword>
<comment type="similarity">
    <text evidence="5">Belongs to the 4-toluene sulfonate uptake permease (TSUP) (TC 2.A.102) family.</text>
</comment>
<comment type="subcellular location">
    <subcellularLocation>
        <location evidence="5">Cell membrane</location>
        <topology evidence="5">Multi-pass membrane protein</topology>
    </subcellularLocation>
    <subcellularLocation>
        <location evidence="1">Membrane</location>
        <topology evidence="1">Multi-pass membrane protein</topology>
    </subcellularLocation>
</comment>
<feature type="transmembrane region" description="Helical" evidence="5">
    <location>
        <begin position="144"/>
        <end position="169"/>
    </location>
</feature>
<reference evidence="6 7" key="1">
    <citation type="journal article" date="2015" name="Phytopathology">
        <title>Genomes of Candidatus Liberibacter solanacearum haplotype A from New Zealand and the USA suggest significant genome plasticity in the species.</title>
        <authorList>
            <person name="Thompson S.M."/>
            <person name="Johnson C.P."/>
            <person name="Lu A.Y."/>
            <person name="Frampton R.A."/>
            <person name="Sullivan K.L."/>
            <person name="Fiers M.W."/>
            <person name="Crowhurst R.N."/>
            <person name="Pitman A.R."/>
            <person name="Scott I."/>
            <person name="Gudmestad N.C."/>
            <person name="Smith G.R."/>
        </authorList>
    </citation>
    <scope>NUCLEOTIDE SEQUENCE [LARGE SCALE GENOMIC DNA]</scope>
    <source>
        <strain evidence="6 7">LsoNZ1</strain>
    </source>
</reference>
<feature type="transmembrane region" description="Helical" evidence="5">
    <location>
        <begin position="6"/>
        <end position="34"/>
    </location>
</feature>
<evidence type="ECO:0000256" key="1">
    <source>
        <dbReference type="ARBA" id="ARBA00004141"/>
    </source>
</evidence>
<feature type="transmembrane region" description="Helical" evidence="5">
    <location>
        <begin position="209"/>
        <end position="231"/>
    </location>
</feature>
<dbReference type="EMBL" id="JMTK01000001">
    <property type="protein sequence ID" value="KJZ82639.1"/>
    <property type="molecule type" value="Genomic_DNA"/>
</dbReference>
<evidence type="ECO:0000313" key="7">
    <source>
        <dbReference type="Proteomes" id="UP000033731"/>
    </source>
</evidence>
<evidence type="ECO:0000256" key="2">
    <source>
        <dbReference type="ARBA" id="ARBA00022692"/>
    </source>
</evidence>
<comment type="caution">
    <text evidence="6">The sequence shown here is derived from an EMBL/GenBank/DDBJ whole genome shotgun (WGS) entry which is preliminary data.</text>
</comment>
<name>A0A095BG41_9HYPH</name>